<dbReference type="InterPro" id="IPR018392">
    <property type="entry name" value="LysM"/>
</dbReference>
<keyword evidence="2" id="KW-1185">Reference proteome</keyword>
<evidence type="ECO:0000313" key="2">
    <source>
        <dbReference type="Proteomes" id="UP000199048"/>
    </source>
</evidence>
<dbReference type="RefSeq" id="WP_244537220.1">
    <property type="nucleotide sequence ID" value="NZ_FOTK01000021.1"/>
</dbReference>
<dbReference type="Gene3D" id="1.10.10.60">
    <property type="entry name" value="Homeodomain-like"/>
    <property type="match status" value="1"/>
</dbReference>
<gene>
    <name evidence="1" type="ORF">SAMN05192568_102144</name>
</gene>
<name>A0A1I4NKV7_9HYPH</name>
<sequence length="114" mass="12543">MDEGQYMRDGEYRAPPALLRELLEAGETLASIARKHGVEVHRVRYRCRRLGLGELKGKAPARDALALALSHSDIPLTRIAKAFGCEPCTIGVAARRYGLPTDEAGRRALMEARS</sequence>
<evidence type="ECO:0000313" key="1">
    <source>
        <dbReference type="EMBL" id="SFM16128.1"/>
    </source>
</evidence>
<dbReference type="AlphaFoldDB" id="A0A1I4NKV7"/>
<protein>
    <recommendedName>
        <fullName evidence="3">Helix-turn-helix domain-containing protein</fullName>
    </recommendedName>
</protein>
<organism evidence="1 2">
    <name type="scientific">Methylobacterium pseudosasicola</name>
    <dbReference type="NCBI Taxonomy" id="582667"/>
    <lineage>
        <taxon>Bacteria</taxon>
        <taxon>Pseudomonadati</taxon>
        <taxon>Pseudomonadota</taxon>
        <taxon>Alphaproteobacteria</taxon>
        <taxon>Hyphomicrobiales</taxon>
        <taxon>Methylobacteriaceae</taxon>
        <taxon>Methylobacterium</taxon>
    </lineage>
</organism>
<dbReference type="EMBL" id="FOTK01000021">
    <property type="protein sequence ID" value="SFM16128.1"/>
    <property type="molecule type" value="Genomic_DNA"/>
</dbReference>
<reference evidence="2" key="1">
    <citation type="submission" date="2016-10" db="EMBL/GenBank/DDBJ databases">
        <authorList>
            <person name="Varghese N."/>
            <person name="Submissions S."/>
        </authorList>
    </citation>
    <scope>NUCLEOTIDE SEQUENCE [LARGE SCALE GENOMIC DNA]</scope>
    <source>
        <strain evidence="2">BL36</strain>
    </source>
</reference>
<accession>A0A1I4NKV7</accession>
<dbReference type="STRING" id="582667.SAMN05192568_102144"/>
<dbReference type="Proteomes" id="UP000199048">
    <property type="component" value="Unassembled WGS sequence"/>
</dbReference>
<proteinExistence type="predicted"/>
<dbReference type="CDD" id="cd00118">
    <property type="entry name" value="LysM"/>
    <property type="match status" value="1"/>
</dbReference>
<evidence type="ECO:0008006" key="3">
    <source>
        <dbReference type="Google" id="ProtNLM"/>
    </source>
</evidence>